<gene>
    <name evidence="15" type="ORF">E3O65_12895</name>
</gene>
<dbReference type="InterPro" id="IPR003661">
    <property type="entry name" value="HisK_dim/P_dom"/>
</dbReference>
<evidence type="ECO:0000256" key="11">
    <source>
        <dbReference type="SAM" id="MobiDB-lite"/>
    </source>
</evidence>
<evidence type="ECO:0000256" key="12">
    <source>
        <dbReference type="SAM" id="Phobius"/>
    </source>
</evidence>
<dbReference type="Proteomes" id="UP000298355">
    <property type="component" value="Unassembled WGS sequence"/>
</dbReference>
<dbReference type="Pfam" id="PF00512">
    <property type="entry name" value="HisKA"/>
    <property type="match status" value="1"/>
</dbReference>
<evidence type="ECO:0000256" key="5">
    <source>
        <dbReference type="ARBA" id="ARBA00022679"/>
    </source>
</evidence>
<dbReference type="Pfam" id="PF02518">
    <property type="entry name" value="HATPase_c"/>
    <property type="match status" value="1"/>
</dbReference>
<feature type="domain" description="HAMP" evidence="14">
    <location>
        <begin position="264"/>
        <end position="316"/>
    </location>
</feature>
<evidence type="ECO:0000256" key="3">
    <source>
        <dbReference type="ARBA" id="ARBA00012438"/>
    </source>
</evidence>
<feature type="region of interest" description="Disordered" evidence="11">
    <location>
        <begin position="42"/>
        <end position="72"/>
    </location>
</feature>
<evidence type="ECO:0000313" key="16">
    <source>
        <dbReference type="Proteomes" id="UP000298355"/>
    </source>
</evidence>
<evidence type="ECO:0000256" key="9">
    <source>
        <dbReference type="ARBA" id="ARBA00023012"/>
    </source>
</evidence>
<dbReference type="InterPro" id="IPR003594">
    <property type="entry name" value="HATPase_dom"/>
</dbReference>
<keyword evidence="10 12" id="KW-0472">Membrane</keyword>
<dbReference type="InterPro" id="IPR005467">
    <property type="entry name" value="His_kinase_dom"/>
</dbReference>
<keyword evidence="9" id="KW-0902">Two-component regulatory system</keyword>
<evidence type="ECO:0000256" key="4">
    <source>
        <dbReference type="ARBA" id="ARBA00022553"/>
    </source>
</evidence>
<dbReference type="Gene3D" id="6.10.340.10">
    <property type="match status" value="1"/>
</dbReference>
<keyword evidence="7 15" id="KW-0418">Kinase</keyword>
<evidence type="ECO:0000313" key="15">
    <source>
        <dbReference type="EMBL" id="TFC97648.1"/>
    </source>
</evidence>
<sequence>MMTMISRLAVMTTSINPTLFTQPDRLREGMPVEVSVTGRSVGDAGRETLGSSSVGRVRGKPARARATGGSRRRPVPSVRVRILATILLVAAAGMFAAATTAHVVQRERTLAGVDASLTDAVADARFIAVDAGETSLTGVLGQVVQRIRPGTNETTLAIIDGSAALAPGGDVDFRLEDDAAFVTRVTAETGGGDVVLGTVSSPGQTVRYVAAPVTVANDPGEGVFVAAFDLDAELGPVTDAWFTSLRVTLVALVVLGLVGWFVSGRLLRPIRSLRETAARITASDVSERIPVAGRDDVSELTRTVNDMLDRLEGALTGQRRLLDDVGHELKTPITIVRGHLELMDADDPADVRATRSLAIDELDRMNGLVRDISALAELQRPMRLTRTPVDIAALTEQVRTKAAALSGQHWVSTATADVVVDVDVEKLTQALLQLASNAASHGAASGTVDVGSSADQDASGTPRLRLWVHDDGPGIDTSAQEHLFERFHRGGGGRGMAGSGLGLAIVLAIARAHGGTVTIDSGPGAGATFTIELPLVSAETSPDMTEIPQ</sequence>
<comment type="subcellular location">
    <subcellularLocation>
        <location evidence="2">Cell membrane</location>
    </subcellularLocation>
</comment>
<evidence type="ECO:0000256" key="7">
    <source>
        <dbReference type="ARBA" id="ARBA00022777"/>
    </source>
</evidence>
<evidence type="ECO:0000256" key="6">
    <source>
        <dbReference type="ARBA" id="ARBA00022692"/>
    </source>
</evidence>
<dbReference type="InterPro" id="IPR004358">
    <property type="entry name" value="Sig_transdc_His_kin-like_C"/>
</dbReference>
<dbReference type="EMBL" id="SOGJ01000023">
    <property type="protein sequence ID" value="TFC97648.1"/>
    <property type="molecule type" value="Genomic_DNA"/>
</dbReference>
<feature type="transmembrane region" description="Helical" evidence="12">
    <location>
        <begin position="240"/>
        <end position="262"/>
    </location>
</feature>
<dbReference type="SUPFAM" id="SSF55874">
    <property type="entry name" value="ATPase domain of HSP90 chaperone/DNA topoisomerase II/histidine kinase"/>
    <property type="match status" value="1"/>
</dbReference>
<accession>A0ABY2J1Q4</accession>
<evidence type="ECO:0000256" key="1">
    <source>
        <dbReference type="ARBA" id="ARBA00000085"/>
    </source>
</evidence>
<feature type="domain" description="Histidine kinase" evidence="13">
    <location>
        <begin position="324"/>
        <end position="537"/>
    </location>
</feature>
<keyword evidence="8 12" id="KW-1133">Transmembrane helix</keyword>
<dbReference type="Gene3D" id="3.30.565.10">
    <property type="entry name" value="Histidine kinase-like ATPase, C-terminal domain"/>
    <property type="match status" value="1"/>
</dbReference>
<comment type="catalytic activity">
    <reaction evidence="1">
        <text>ATP + protein L-histidine = ADP + protein N-phospho-L-histidine.</text>
        <dbReference type="EC" id="2.7.13.3"/>
    </reaction>
</comment>
<dbReference type="Gene3D" id="1.10.287.130">
    <property type="match status" value="1"/>
</dbReference>
<dbReference type="PROSITE" id="PS50109">
    <property type="entry name" value="HIS_KIN"/>
    <property type="match status" value="1"/>
</dbReference>
<dbReference type="SMART" id="SM00388">
    <property type="entry name" value="HisKA"/>
    <property type="match status" value="1"/>
</dbReference>
<dbReference type="InterPro" id="IPR003660">
    <property type="entry name" value="HAMP_dom"/>
</dbReference>
<protein>
    <recommendedName>
        <fullName evidence="3">histidine kinase</fullName>
        <ecNumber evidence="3">2.7.13.3</ecNumber>
    </recommendedName>
</protein>
<dbReference type="SUPFAM" id="SSF158472">
    <property type="entry name" value="HAMP domain-like"/>
    <property type="match status" value="1"/>
</dbReference>
<feature type="transmembrane region" description="Helical" evidence="12">
    <location>
        <begin position="80"/>
        <end position="104"/>
    </location>
</feature>
<dbReference type="SUPFAM" id="SSF47384">
    <property type="entry name" value="Homodimeric domain of signal transducing histidine kinase"/>
    <property type="match status" value="1"/>
</dbReference>
<dbReference type="CDD" id="cd00082">
    <property type="entry name" value="HisKA"/>
    <property type="match status" value="1"/>
</dbReference>
<reference evidence="15 16" key="1">
    <citation type="submission" date="2019-03" db="EMBL/GenBank/DDBJ databases">
        <title>Genomics of glacier-inhabiting Cryobacterium strains.</title>
        <authorList>
            <person name="Liu Q."/>
            <person name="Xin Y.-H."/>
        </authorList>
    </citation>
    <scope>NUCLEOTIDE SEQUENCE [LARGE SCALE GENOMIC DNA]</scope>
    <source>
        <strain evidence="15 16">TMT4-23</strain>
    </source>
</reference>
<dbReference type="SMART" id="SM00387">
    <property type="entry name" value="HATPase_c"/>
    <property type="match status" value="1"/>
</dbReference>
<evidence type="ECO:0000259" key="14">
    <source>
        <dbReference type="PROSITE" id="PS50885"/>
    </source>
</evidence>
<dbReference type="EC" id="2.7.13.3" evidence="3"/>
<comment type="caution">
    <text evidence="15">The sequence shown here is derived from an EMBL/GenBank/DDBJ whole genome shotgun (WGS) entry which is preliminary data.</text>
</comment>
<evidence type="ECO:0000259" key="13">
    <source>
        <dbReference type="PROSITE" id="PS50109"/>
    </source>
</evidence>
<keyword evidence="4" id="KW-0597">Phosphoprotein</keyword>
<dbReference type="GO" id="GO:0016301">
    <property type="term" value="F:kinase activity"/>
    <property type="evidence" value="ECO:0007669"/>
    <property type="project" value="UniProtKB-KW"/>
</dbReference>
<dbReference type="PROSITE" id="PS50885">
    <property type="entry name" value="HAMP"/>
    <property type="match status" value="1"/>
</dbReference>
<proteinExistence type="predicted"/>
<dbReference type="InterPro" id="IPR036890">
    <property type="entry name" value="HATPase_C_sf"/>
</dbReference>
<dbReference type="CDD" id="cd06225">
    <property type="entry name" value="HAMP"/>
    <property type="match status" value="1"/>
</dbReference>
<dbReference type="SMART" id="SM00304">
    <property type="entry name" value="HAMP"/>
    <property type="match status" value="1"/>
</dbReference>
<keyword evidence="16" id="KW-1185">Reference proteome</keyword>
<dbReference type="Pfam" id="PF00672">
    <property type="entry name" value="HAMP"/>
    <property type="match status" value="1"/>
</dbReference>
<dbReference type="CDD" id="cd00075">
    <property type="entry name" value="HATPase"/>
    <property type="match status" value="1"/>
</dbReference>
<dbReference type="PRINTS" id="PR00344">
    <property type="entry name" value="BCTRLSENSOR"/>
</dbReference>
<keyword evidence="5" id="KW-0808">Transferase</keyword>
<evidence type="ECO:0000256" key="2">
    <source>
        <dbReference type="ARBA" id="ARBA00004236"/>
    </source>
</evidence>
<dbReference type="PANTHER" id="PTHR45436:SF5">
    <property type="entry name" value="SENSOR HISTIDINE KINASE TRCS"/>
    <property type="match status" value="1"/>
</dbReference>
<organism evidence="15 16">
    <name type="scientific">Cryobacterium breve</name>
    <dbReference type="NCBI Taxonomy" id="1259258"/>
    <lineage>
        <taxon>Bacteria</taxon>
        <taxon>Bacillati</taxon>
        <taxon>Actinomycetota</taxon>
        <taxon>Actinomycetes</taxon>
        <taxon>Micrococcales</taxon>
        <taxon>Microbacteriaceae</taxon>
        <taxon>Cryobacterium</taxon>
    </lineage>
</organism>
<evidence type="ECO:0000256" key="10">
    <source>
        <dbReference type="ARBA" id="ARBA00023136"/>
    </source>
</evidence>
<name>A0ABY2J1Q4_9MICO</name>
<dbReference type="PANTHER" id="PTHR45436">
    <property type="entry name" value="SENSOR HISTIDINE KINASE YKOH"/>
    <property type="match status" value="1"/>
</dbReference>
<evidence type="ECO:0000256" key="8">
    <source>
        <dbReference type="ARBA" id="ARBA00022989"/>
    </source>
</evidence>
<keyword evidence="6 12" id="KW-0812">Transmembrane</keyword>
<dbReference type="InterPro" id="IPR036097">
    <property type="entry name" value="HisK_dim/P_sf"/>
</dbReference>
<dbReference type="InterPro" id="IPR050428">
    <property type="entry name" value="TCS_sensor_his_kinase"/>
</dbReference>